<gene>
    <name evidence="1" type="ORF">FAZ98_18090</name>
</gene>
<dbReference type="PROSITE" id="PS51257">
    <property type="entry name" value="PROKAR_LIPOPROTEIN"/>
    <property type="match status" value="1"/>
</dbReference>
<dbReference type="Proteomes" id="UP000433577">
    <property type="component" value="Chromosome 2"/>
</dbReference>
<protein>
    <submittedName>
        <fullName evidence="1">Entericidin A/B family lipoprotein</fullName>
    </submittedName>
</protein>
<dbReference type="RefSeq" id="WP_199272390.1">
    <property type="nucleotide sequence ID" value="NZ_CP046914.1"/>
</dbReference>
<accession>A0A7Z2JH45</accession>
<evidence type="ECO:0000313" key="2">
    <source>
        <dbReference type="Proteomes" id="UP000433577"/>
    </source>
</evidence>
<evidence type="ECO:0000313" key="1">
    <source>
        <dbReference type="EMBL" id="QGZ63683.1"/>
    </source>
</evidence>
<reference evidence="1 2" key="1">
    <citation type="submission" date="2019-12" db="EMBL/GenBank/DDBJ databases">
        <title>Paraburkholderia acidiphila 7Q-K02 sp. nov and Paraburkholderia acidisoli DHF22 sp. nov., two strains isolated from forest soil.</title>
        <authorList>
            <person name="Gao Z."/>
            <person name="Qiu L."/>
        </authorList>
    </citation>
    <scope>NUCLEOTIDE SEQUENCE [LARGE SCALE GENOMIC DNA]</scope>
    <source>
        <strain evidence="1 2">DHF22</strain>
    </source>
</reference>
<name>A0A7Z2JH45_9BURK</name>
<dbReference type="KEGG" id="pacs:FAZ98_18090"/>
<sequence>MKTNVIGRASVRFIALMSLAGALVALSGCNTVAGFGQDISSSARTVQHAL</sequence>
<proteinExistence type="predicted"/>
<keyword evidence="2" id="KW-1185">Reference proteome</keyword>
<dbReference type="AlphaFoldDB" id="A0A7Z2JH45"/>
<keyword evidence="1" id="KW-0449">Lipoprotein</keyword>
<organism evidence="1 2">
    <name type="scientific">Paraburkholderia acidisoli</name>
    <dbReference type="NCBI Taxonomy" id="2571748"/>
    <lineage>
        <taxon>Bacteria</taxon>
        <taxon>Pseudomonadati</taxon>
        <taxon>Pseudomonadota</taxon>
        <taxon>Betaproteobacteria</taxon>
        <taxon>Burkholderiales</taxon>
        <taxon>Burkholderiaceae</taxon>
        <taxon>Paraburkholderia</taxon>
    </lineage>
</organism>
<dbReference type="EMBL" id="CP046914">
    <property type="protein sequence ID" value="QGZ63683.1"/>
    <property type="molecule type" value="Genomic_DNA"/>
</dbReference>